<dbReference type="AlphaFoldDB" id="A0AAE5V7T8"/>
<sequence length="71" mass="8246">MARKYNLDKVYNYIMTETTLSGEECSDLLDVVEEQFSQNIKAQRKDELAQQSKASKRFSDLAKANRIIKDK</sequence>
<name>A0AAE5V7T8_STAEP</name>
<accession>A0AAE5V7T8</accession>
<comment type="caution">
    <text evidence="1">The sequence shown here is derived from an EMBL/GenBank/DDBJ whole genome shotgun (WGS) entry which is preliminary data.</text>
</comment>
<evidence type="ECO:0000313" key="2">
    <source>
        <dbReference type="Proteomes" id="UP000228502"/>
    </source>
</evidence>
<gene>
    <name evidence="1" type="ORF">CTJ08_02715</name>
</gene>
<dbReference type="RefSeq" id="WP_070862345.1">
    <property type="nucleotide sequence ID" value="NZ_PEJG01000002.1"/>
</dbReference>
<dbReference type="EMBL" id="PEJG01000002">
    <property type="protein sequence ID" value="PIH11236.1"/>
    <property type="molecule type" value="Genomic_DNA"/>
</dbReference>
<proteinExistence type="predicted"/>
<reference evidence="1 2" key="1">
    <citation type="submission" date="2017-10" db="EMBL/GenBank/DDBJ databases">
        <title>genome sequences of Staph epi in chlorhexidine trial.</title>
        <authorList>
            <person name="Greninger A.L."/>
            <person name="Addetia A."/>
            <person name="Qin X."/>
            <person name="Zerr D."/>
        </authorList>
    </citation>
    <scope>NUCLEOTIDE SEQUENCE [LARGE SCALE GENOMIC DNA]</scope>
    <source>
        <strain evidence="1 2">SCH-17</strain>
    </source>
</reference>
<evidence type="ECO:0000313" key="1">
    <source>
        <dbReference type="EMBL" id="PIH11236.1"/>
    </source>
</evidence>
<organism evidence="1 2">
    <name type="scientific">Staphylococcus epidermidis</name>
    <dbReference type="NCBI Taxonomy" id="1282"/>
    <lineage>
        <taxon>Bacteria</taxon>
        <taxon>Bacillati</taxon>
        <taxon>Bacillota</taxon>
        <taxon>Bacilli</taxon>
        <taxon>Bacillales</taxon>
        <taxon>Staphylococcaceae</taxon>
        <taxon>Staphylococcus</taxon>
    </lineage>
</organism>
<dbReference type="Proteomes" id="UP000228502">
    <property type="component" value="Unassembled WGS sequence"/>
</dbReference>
<protein>
    <submittedName>
        <fullName evidence="1">Uncharacterized protein</fullName>
    </submittedName>
</protein>